<dbReference type="InterPro" id="IPR048341">
    <property type="entry name" value="DUF1285_N"/>
</dbReference>
<dbReference type="InterPro" id="IPR010707">
    <property type="entry name" value="DUF1285"/>
</dbReference>
<accession>A0A4R6XE17</accession>
<dbReference type="Gene3D" id="2.30.270.10">
    <property type="entry name" value="duf1285 protein"/>
    <property type="match status" value="1"/>
</dbReference>
<feature type="domain" description="DUF1285" evidence="1">
    <location>
        <begin position="16"/>
        <end position="82"/>
    </location>
</feature>
<evidence type="ECO:0008006" key="5">
    <source>
        <dbReference type="Google" id="ProtNLM"/>
    </source>
</evidence>
<dbReference type="InterPro" id="IPR023361">
    <property type="entry name" value="DUF1285_beta_roll_sf"/>
</dbReference>
<evidence type="ECO:0000259" key="2">
    <source>
        <dbReference type="Pfam" id="PF21028"/>
    </source>
</evidence>
<evidence type="ECO:0000259" key="1">
    <source>
        <dbReference type="Pfam" id="PF06938"/>
    </source>
</evidence>
<gene>
    <name evidence="3" type="ORF">C8D85_0843</name>
</gene>
<dbReference type="InterPro" id="IPR048342">
    <property type="entry name" value="DUF1285_C"/>
</dbReference>
<sequence>MPSINLDPITLEEGYPPVDRWHPDFCGDMDLLIKANGEWIHEGSAIKREKMVTLFSRILWREGNEYFLVTPAEKVRIQVEDVPFQIVRAEQIPNSVGEFVWRFYTKTNDVLTLGEDCRIELRPYQGDWMPYVSVRHGMWANFHRNVYYQLIEEAEQIEQAQGITLQLKSAGQPHTIGTFHEI</sequence>
<dbReference type="RefSeq" id="WP_133560089.1">
    <property type="nucleotide sequence ID" value="NZ_SNZA01000001.1"/>
</dbReference>
<proteinExistence type="predicted"/>
<name>A0A4R6XE17_9GAMM</name>
<comment type="caution">
    <text evidence="3">The sequence shown here is derived from an EMBL/GenBank/DDBJ whole genome shotgun (WGS) entry which is preliminary data.</text>
</comment>
<dbReference type="Proteomes" id="UP000295729">
    <property type="component" value="Unassembled WGS sequence"/>
</dbReference>
<evidence type="ECO:0000313" key="4">
    <source>
        <dbReference type="Proteomes" id="UP000295729"/>
    </source>
</evidence>
<dbReference type="Pfam" id="PF21028">
    <property type="entry name" value="DUF1285_C"/>
    <property type="match status" value="1"/>
</dbReference>
<dbReference type="Gene3D" id="3.10.540.10">
    <property type="entry name" value="duf1285 like domain"/>
    <property type="match status" value="1"/>
</dbReference>
<dbReference type="AlphaFoldDB" id="A0A4R6XE17"/>
<feature type="domain" description="DUF1285" evidence="2">
    <location>
        <begin position="83"/>
        <end position="175"/>
    </location>
</feature>
<organism evidence="3 4">
    <name type="scientific">Marinomonas communis</name>
    <dbReference type="NCBI Taxonomy" id="28254"/>
    <lineage>
        <taxon>Bacteria</taxon>
        <taxon>Pseudomonadati</taxon>
        <taxon>Pseudomonadota</taxon>
        <taxon>Gammaproteobacteria</taxon>
        <taxon>Oceanospirillales</taxon>
        <taxon>Oceanospirillaceae</taxon>
        <taxon>Marinomonas</taxon>
    </lineage>
</organism>
<dbReference type="EMBL" id="SNZA01000001">
    <property type="protein sequence ID" value="TDR15477.1"/>
    <property type="molecule type" value="Genomic_DNA"/>
</dbReference>
<protein>
    <recommendedName>
        <fullName evidence="5">DUF1285 domain-containing protein</fullName>
    </recommendedName>
</protein>
<dbReference type="PIRSF" id="PIRSF029557">
    <property type="entry name" value="UCP029557"/>
    <property type="match status" value="1"/>
</dbReference>
<evidence type="ECO:0000313" key="3">
    <source>
        <dbReference type="EMBL" id="TDR15477.1"/>
    </source>
</evidence>
<keyword evidence="4" id="KW-1185">Reference proteome</keyword>
<reference evidence="3 4" key="1">
    <citation type="submission" date="2019-03" db="EMBL/GenBank/DDBJ databases">
        <title>Genomic Encyclopedia of Type Strains, Phase IV (KMG-IV): sequencing the most valuable type-strain genomes for metagenomic binning, comparative biology and taxonomic classification.</title>
        <authorList>
            <person name="Goeker M."/>
        </authorList>
    </citation>
    <scope>NUCLEOTIDE SEQUENCE [LARGE SCALE GENOMIC DNA]</scope>
    <source>
        <strain evidence="3 4">DSM 5604</strain>
    </source>
</reference>
<dbReference type="OrthoDB" id="3078366at2"/>
<dbReference type="Pfam" id="PF06938">
    <property type="entry name" value="DUF1285_N"/>
    <property type="match status" value="1"/>
</dbReference>